<dbReference type="InterPro" id="IPR017926">
    <property type="entry name" value="GATASE"/>
</dbReference>
<proteinExistence type="predicted"/>
<feature type="non-terminal residue" evidence="2">
    <location>
        <position position="171"/>
    </location>
</feature>
<dbReference type="CDD" id="cd01741">
    <property type="entry name" value="GATase1_1"/>
    <property type="match status" value="1"/>
</dbReference>
<reference evidence="2" key="1">
    <citation type="submission" date="2018-05" db="EMBL/GenBank/DDBJ databases">
        <authorList>
            <person name="Lanie J.A."/>
            <person name="Ng W.-L."/>
            <person name="Kazmierczak K.M."/>
            <person name="Andrzejewski T.M."/>
            <person name="Davidsen T.M."/>
            <person name="Wayne K.J."/>
            <person name="Tettelin H."/>
            <person name="Glass J.I."/>
            <person name="Rusch D."/>
            <person name="Podicherti R."/>
            <person name="Tsui H.-C.T."/>
            <person name="Winkler M.E."/>
        </authorList>
    </citation>
    <scope>NUCLEOTIDE SEQUENCE</scope>
</reference>
<dbReference type="InterPro" id="IPR029062">
    <property type="entry name" value="Class_I_gatase-like"/>
</dbReference>
<evidence type="ECO:0000259" key="1">
    <source>
        <dbReference type="Pfam" id="PF00117"/>
    </source>
</evidence>
<name>A0A383F3I6_9ZZZZ</name>
<dbReference type="Pfam" id="PF00117">
    <property type="entry name" value="GATase"/>
    <property type="match status" value="1"/>
</dbReference>
<dbReference type="EMBL" id="UINC01230726">
    <property type="protein sequence ID" value="SVE62975.1"/>
    <property type="molecule type" value="Genomic_DNA"/>
</dbReference>
<evidence type="ECO:0000313" key="2">
    <source>
        <dbReference type="EMBL" id="SVE62975.1"/>
    </source>
</evidence>
<sequence length="171" mass="18395">MQGGKVVFITHSEQADPGAVAQALQTRGYETEICCPCVGDTLPPLKDGKPEGYFASIILGGAMGVNDAAEMDFIADELIWIDGQLENDAPILGICLGAQMIAHALGAKVWEHPDGEREIGYHEIFATPAGRGLFPESLSAYQWHREGFDLPHGAELLATGSGPFHNQAFRF</sequence>
<feature type="domain" description="Glutamine amidotransferase" evidence="1">
    <location>
        <begin position="54"/>
        <end position="159"/>
    </location>
</feature>
<dbReference type="PANTHER" id="PTHR42695:SF5">
    <property type="entry name" value="GLUTAMINE AMIDOTRANSFERASE YLR126C-RELATED"/>
    <property type="match status" value="1"/>
</dbReference>
<dbReference type="PROSITE" id="PS51273">
    <property type="entry name" value="GATASE_TYPE_1"/>
    <property type="match status" value="1"/>
</dbReference>
<dbReference type="PANTHER" id="PTHR42695">
    <property type="entry name" value="GLUTAMINE AMIDOTRANSFERASE YLR126C-RELATED"/>
    <property type="match status" value="1"/>
</dbReference>
<dbReference type="InterPro" id="IPR044992">
    <property type="entry name" value="ChyE-like"/>
</dbReference>
<accession>A0A383F3I6</accession>
<dbReference type="SUPFAM" id="SSF52317">
    <property type="entry name" value="Class I glutamine amidotransferase-like"/>
    <property type="match status" value="1"/>
</dbReference>
<gene>
    <name evidence="2" type="ORF">METZ01_LOCUS515829</name>
</gene>
<dbReference type="GO" id="GO:0005829">
    <property type="term" value="C:cytosol"/>
    <property type="evidence" value="ECO:0007669"/>
    <property type="project" value="TreeGrafter"/>
</dbReference>
<dbReference type="Gene3D" id="3.40.50.880">
    <property type="match status" value="1"/>
</dbReference>
<protein>
    <recommendedName>
        <fullName evidence="1">Glutamine amidotransferase domain-containing protein</fullName>
    </recommendedName>
</protein>
<dbReference type="AlphaFoldDB" id="A0A383F3I6"/>
<organism evidence="2">
    <name type="scientific">marine metagenome</name>
    <dbReference type="NCBI Taxonomy" id="408172"/>
    <lineage>
        <taxon>unclassified sequences</taxon>
        <taxon>metagenomes</taxon>
        <taxon>ecological metagenomes</taxon>
    </lineage>
</organism>